<keyword evidence="5" id="KW-1185">Reference proteome</keyword>
<gene>
    <name evidence="4" type="primary">ARD_0</name>
    <name evidence="4" type="ORF">Hypma_008818</name>
</gene>
<accession>A0A369JRY9</accession>
<protein>
    <submittedName>
        <fullName evidence="4">D-arabinitol 2-dehydrogenase [ribulose-forming]</fullName>
    </submittedName>
</protein>
<reference evidence="4" key="1">
    <citation type="submission" date="2018-04" db="EMBL/GenBank/DDBJ databases">
        <title>Whole genome sequencing of Hypsizygus marmoreus.</title>
        <authorList>
            <person name="Choi I.-G."/>
            <person name="Min B."/>
            <person name="Kim J.-G."/>
            <person name="Kim S."/>
            <person name="Oh Y.-L."/>
            <person name="Kong W.-S."/>
            <person name="Park H."/>
            <person name="Jeong J."/>
            <person name="Song E.-S."/>
        </authorList>
    </citation>
    <scope>NUCLEOTIDE SEQUENCE [LARGE SCALE GENOMIC DNA]</scope>
    <source>
        <strain evidence="4">51987-8</strain>
    </source>
</reference>
<dbReference type="Gene3D" id="3.40.50.720">
    <property type="entry name" value="NAD(P)-binding Rossmann-like Domain"/>
    <property type="match status" value="1"/>
</dbReference>
<evidence type="ECO:0000256" key="1">
    <source>
        <dbReference type="ARBA" id="ARBA00006484"/>
    </source>
</evidence>
<dbReference type="STRING" id="39966.A0A369JRY9"/>
<dbReference type="PRINTS" id="PR00080">
    <property type="entry name" value="SDRFAMILY"/>
</dbReference>
<proteinExistence type="inferred from homology"/>
<evidence type="ECO:0000256" key="3">
    <source>
        <dbReference type="ARBA" id="ARBA00023002"/>
    </source>
</evidence>
<dbReference type="PANTHER" id="PTHR43008">
    <property type="entry name" value="BENZIL REDUCTASE"/>
    <property type="match status" value="1"/>
</dbReference>
<dbReference type="PROSITE" id="PS00061">
    <property type="entry name" value="ADH_SHORT"/>
    <property type="match status" value="1"/>
</dbReference>
<dbReference type="SUPFAM" id="SSF51735">
    <property type="entry name" value="NAD(P)-binding Rossmann-fold domains"/>
    <property type="match status" value="1"/>
</dbReference>
<evidence type="ECO:0000313" key="5">
    <source>
        <dbReference type="Proteomes" id="UP000076154"/>
    </source>
</evidence>
<name>A0A369JRY9_HYPMA</name>
<evidence type="ECO:0000313" key="4">
    <source>
        <dbReference type="EMBL" id="RDB23970.1"/>
    </source>
</evidence>
<evidence type="ECO:0000256" key="2">
    <source>
        <dbReference type="ARBA" id="ARBA00022857"/>
    </source>
</evidence>
<dbReference type="EMBL" id="LUEZ02000045">
    <property type="protein sequence ID" value="RDB23970.1"/>
    <property type="molecule type" value="Genomic_DNA"/>
</dbReference>
<dbReference type="InterPro" id="IPR002347">
    <property type="entry name" value="SDR_fam"/>
</dbReference>
<organism evidence="4 5">
    <name type="scientific">Hypsizygus marmoreus</name>
    <name type="common">White beech mushroom</name>
    <name type="synonym">Agaricus marmoreus</name>
    <dbReference type="NCBI Taxonomy" id="39966"/>
    <lineage>
        <taxon>Eukaryota</taxon>
        <taxon>Fungi</taxon>
        <taxon>Dikarya</taxon>
        <taxon>Basidiomycota</taxon>
        <taxon>Agaricomycotina</taxon>
        <taxon>Agaricomycetes</taxon>
        <taxon>Agaricomycetidae</taxon>
        <taxon>Agaricales</taxon>
        <taxon>Tricholomatineae</taxon>
        <taxon>Lyophyllaceae</taxon>
        <taxon>Hypsizygus</taxon>
    </lineage>
</organism>
<dbReference type="InterPro" id="IPR036291">
    <property type="entry name" value="NAD(P)-bd_dom_sf"/>
</dbReference>
<dbReference type="InParanoid" id="A0A369JRY9"/>
<dbReference type="GO" id="GO:0016616">
    <property type="term" value="F:oxidoreductase activity, acting on the CH-OH group of donors, NAD or NADP as acceptor"/>
    <property type="evidence" value="ECO:0007669"/>
    <property type="project" value="UniProtKB-ARBA"/>
</dbReference>
<sequence>MDALPIIAGLLFEASLSMPSPSLSFMLNQLTGLLIGLLFLHRIITYNAALNRLAHSLKIGRAVSQLPARLHAPWTRTFATTRTIFKAESAPPPTQSISPLAPIGVNAALRASSDPKFIPRPKIFDEFSLKDRVGIVTGGNRGLGLEMALALCEAGARAIYCLDIASEPSEEWRSTQEYVKRMENGSRLVYVNTDVRDQKGMWEKVKDIGDKEGRMDVCVACAGIVKQPSDCLELPAEDFKEVLDVNLNGVLFTAQAAGRQMVRFGNPGSIVLVSSIAGSVALRGDLVIAYNTSKSGLLQMARSMACELGSKNIRVNTLSPGYILTPLVAAYMGTNTHVIDRWSGMNPMGRIGRPDELRGVITWLASDASSFCTGSDILVSGGHQSW</sequence>
<keyword evidence="3" id="KW-0560">Oxidoreductase</keyword>
<dbReference type="GO" id="GO:0050664">
    <property type="term" value="F:oxidoreductase activity, acting on NAD(P)H, oxygen as acceptor"/>
    <property type="evidence" value="ECO:0007669"/>
    <property type="project" value="TreeGrafter"/>
</dbReference>
<dbReference type="AlphaFoldDB" id="A0A369JRY9"/>
<comment type="caution">
    <text evidence="4">The sequence shown here is derived from an EMBL/GenBank/DDBJ whole genome shotgun (WGS) entry which is preliminary data.</text>
</comment>
<dbReference type="PANTHER" id="PTHR43008:SF4">
    <property type="entry name" value="CHAIN DEHYDROGENASE, PUTATIVE (AFU_ORTHOLOGUE AFUA_4G08710)-RELATED"/>
    <property type="match status" value="1"/>
</dbReference>
<comment type="similarity">
    <text evidence="1">Belongs to the short-chain dehydrogenases/reductases (SDR) family.</text>
</comment>
<dbReference type="FunFam" id="3.40.50.720:FF:000084">
    <property type="entry name" value="Short-chain dehydrogenase reductase"/>
    <property type="match status" value="1"/>
</dbReference>
<dbReference type="OrthoDB" id="1669814at2759"/>
<dbReference type="Proteomes" id="UP000076154">
    <property type="component" value="Unassembled WGS sequence"/>
</dbReference>
<keyword evidence="2" id="KW-0521">NADP</keyword>
<dbReference type="PRINTS" id="PR00081">
    <property type="entry name" value="GDHRDH"/>
</dbReference>
<dbReference type="Pfam" id="PF13561">
    <property type="entry name" value="adh_short_C2"/>
    <property type="match status" value="1"/>
</dbReference>
<dbReference type="InterPro" id="IPR020904">
    <property type="entry name" value="Sc_DH/Rdtase_CS"/>
</dbReference>